<dbReference type="GO" id="GO:0005840">
    <property type="term" value="C:ribosome"/>
    <property type="evidence" value="ECO:0007669"/>
    <property type="project" value="UniProtKB-KW"/>
</dbReference>
<evidence type="ECO:0000256" key="1">
    <source>
        <dbReference type="ARBA" id="ARBA00009339"/>
    </source>
</evidence>
<name>A0ABM0I813_CERSS</name>
<dbReference type="InterPro" id="IPR000077">
    <property type="entry name" value="Ribosomal_eL39"/>
</dbReference>
<comment type="similarity">
    <text evidence="1">Belongs to the eukaryotic ribosomal protein eL39 family.</text>
</comment>
<dbReference type="SUPFAM" id="SSF48662">
    <property type="entry name" value="Ribosomal protein L39e"/>
    <property type="match status" value="1"/>
</dbReference>
<dbReference type="PANTHER" id="PTHR19970:SF25">
    <property type="entry name" value="LARGE RIBOSOMAL SUBUNIT PROTEIN EL39"/>
    <property type="match status" value="1"/>
</dbReference>
<dbReference type="Gene3D" id="1.10.1620.10">
    <property type="entry name" value="Ribosomal protein L39e"/>
    <property type="match status" value="1"/>
</dbReference>
<dbReference type="HAMAP" id="MF_00629">
    <property type="entry name" value="Ribosomal_eL39"/>
    <property type="match status" value="1"/>
</dbReference>
<sequence>MILDEITKERLLTTSFRPLLPFSPRSWCVRLTVVLAMSSHKTFRIKRFLAKKQKQNRPIPQWIRMKTGNKIRYNSKRRHWRRTKLGL</sequence>
<dbReference type="PANTHER" id="PTHR19970">
    <property type="entry name" value="RIBOSOMAL PROTEIN L39E"/>
    <property type="match status" value="1"/>
</dbReference>
<keyword evidence="3" id="KW-0687">Ribonucleoprotein</keyword>
<dbReference type="GeneID" id="101401456"/>
<dbReference type="Pfam" id="PF00832">
    <property type="entry name" value="Ribosomal_L39"/>
    <property type="match status" value="1"/>
</dbReference>
<evidence type="ECO:0000313" key="5">
    <source>
        <dbReference type="RefSeq" id="XP_004442339.1"/>
    </source>
</evidence>
<dbReference type="Proteomes" id="UP000694910">
    <property type="component" value="Unplaced"/>
</dbReference>
<organism evidence="4 5">
    <name type="scientific">Ceratotherium simum simum</name>
    <name type="common">Southern white rhinoceros</name>
    <dbReference type="NCBI Taxonomy" id="73337"/>
    <lineage>
        <taxon>Eukaryota</taxon>
        <taxon>Metazoa</taxon>
        <taxon>Chordata</taxon>
        <taxon>Craniata</taxon>
        <taxon>Vertebrata</taxon>
        <taxon>Euteleostomi</taxon>
        <taxon>Mammalia</taxon>
        <taxon>Eutheria</taxon>
        <taxon>Laurasiatheria</taxon>
        <taxon>Perissodactyla</taxon>
        <taxon>Rhinocerotidae</taxon>
        <taxon>Ceratotherium</taxon>
    </lineage>
</organism>
<dbReference type="RefSeq" id="XP_004442339.1">
    <property type="nucleotide sequence ID" value="XM_004442282.1"/>
</dbReference>
<evidence type="ECO:0000256" key="2">
    <source>
        <dbReference type="ARBA" id="ARBA00022980"/>
    </source>
</evidence>
<dbReference type="PROSITE" id="PS00051">
    <property type="entry name" value="RIBOSOMAL_L39E"/>
    <property type="match status" value="1"/>
</dbReference>
<evidence type="ECO:0000313" key="4">
    <source>
        <dbReference type="Proteomes" id="UP000694910"/>
    </source>
</evidence>
<dbReference type="InterPro" id="IPR020083">
    <property type="entry name" value="Ribosomal_eL39_CS"/>
</dbReference>
<evidence type="ECO:0000256" key="3">
    <source>
        <dbReference type="ARBA" id="ARBA00023274"/>
    </source>
</evidence>
<keyword evidence="4" id="KW-1185">Reference proteome</keyword>
<keyword evidence="2 5" id="KW-0689">Ribosomal protein</keyword>
<gene>
    <name evidence="5" type="primary">LOC101401456</name>
</gene>
<proteinExistence type="inferred from homology"/>
<dbReference type="InterPro" id="IPR023626">
    <property type="entry name" value="Ribosomal_eL39_dom_sf"/>
</dbReference>
<reference evidence="5" key="1">
    <citation type="submission" date="2025-08" db="UniProtKB">
        <authorList>
            <consortium name="RefSeq"/>
        </authorList>
    </citation>
    <scope>IDENTIFICATION</scope>
</reference>
<protein>
    <submittedName>
        <fullName evidence="5">60S ribosomal protein L39</fullName>
    </submittedName>
</protein>
<accession>A0ABM0I813</accession>